<dbReference type="Proteomes" id="UP000075880">
    <property type="component" value="Unassembled WGS sequence"/>
</dbReference>
<evidence type="ECO:0000313" key="1">
    <source>
        <dbReference type="EnsemblMetazoa" id="ENSAATROPP004902"/>
    </source>
</evidence>
<protein>
    <submittedName>
        <fullName evidence="1">Uncharacterized protein</fullName>
    </submittedName>
</protein>
<proteinExistence type="predicted"/>
<name>A0AAG5D0Z9_ANOAO</name>
<accession>A0AAG5D0Z9</accession>
<reference evidence="1" key="1">
    <citation type="submission" date="2024-04" db="UniProtKB">
        <authorList>
            <consortium name="EnsemblMetazoa"/>
        </authorList>
    </citation>
    <scope>IDENTIFICATION</scope>
    <source>
        <strain evidence="1">EBRO</strain>
    </source>
</reference>
<organism evidence="1 2">
    <name type="scientific">Anopheles atroparvus</name>
    <name type="common">European mosquito</name>
    <dbReference type="NCBI Taxonomy" id="41427"/>
    <lineage>
        <taxon>Eukaryota</taxon>
        <taxon>Metazoa</taxon>
        <taxon>Ecdysozoa</taxon>
        <taxon>Arthropoda</taxon>
        <taxon>Hexapoda</taxon>
        <taxon>Insecta</taxon>
        <taxon>Pterygota</taxon>
        <taxon>Neoptera</taxon>
        <taxon>Endopterygota</taxon>
        <taxon>Diptera</taxon>
        <taxon>Nematocera</taxon>
        <taxon>Culicoidea</taxon>
        <taxon>Culicidae</taxon>
        <taxon>Anophelinae</taxon>
        <taxon>Anopheles</taxon>
    </lineage>
</organism>
<evidence type="ECO:0000313" key="2">
    <source>
        <dbReference type="Proteomes" id="UP000075880"/>
    </source>
</evidence>
<dbReference type="AlphaFoldDB" id="A0AAG5D0Z9"/>
<dbReference type="EnsemblMetazoa" id="ENSAATROPT005266">
    <property type="protein sequence ID" value="ENSAATROPP004902"/>
    <property type="gene ID" value="ENSAATROPG004230"/>
</dbReference>
<keyword evidence="2" id="KW-1185">Reference proteome</keyword>
<sequence length="45" mass="4782">MSANVKGSNAKNYLPKGLCAAGSNSQCYCSLRNTIDNTITEDRAT</sequence>